<evidence type="ECO:0000313" key="3">
    <source>
        <dbReference type="EMBL" id="CAG9310856.1"/>
    </source>
</evidence>
<accession>A0AAU9IBU2</accession>
<dbReference type="InterPro" id="IPR039604">
    <property type="entry name" value="Bfr1"/>
</dbReference>
<feature type="coiled-coil region" evidence="1">
    <location>
        <begin position="93"/>
        <end position="120"/>
    </location>
</feature>
<reference evidence="3" key="1">
    <citation type="submission" date="2021-09" db="EMBL/GenBank/DDBJ databases">
        <authorList>
            <consortium name="AG Swart"/>
            <person name="Singh M."/>
            <person name="Singh A."/>
            <person name="Seah K."/>
            <person name="Emmerich C."/>
        </authorList>
    </citation>
    <scope>NUCLEOTIDE SEQUENCE</scope>
    <source>
        <strain evidence="3">ATCC30299</strain>
    </source>
</reference>
<feature type="compositionally biased region" description="Basic and acidic residues" evidence="2">
    <location>
        <begin position="429"/>
        <end position="438"/>
    </location>
</feature>
<comment type="caution">
    <text evidence="3">The sequence shown here is derived from an EMBL/GenBank/DDBJ whole genome shotgun (WGS) entry which is preliminary data.</text>
</comment>
<feature type="compositionally biased region" description="Basic and acidic residues" evidence="2">
    <location>
        <begin position="460"/>
        <end position="482"/>
    </location>
</feature>
<keyword evidence="1" id="KW-0175">Coiled coil</keyword>
<dbReference type="EMBL" id="CAJZBQ010000003">
    <property type="protein sequence ID" value="CAG9310856.1"/>
    <property type="molecule type" value="Genomic_DNA"/>
</dbReference>
<dbReference type="AlphaFoldDB" id="A0AAU9IBU2"/>
<feature type="compositionally biased region" description="Basic and acidic residues" evidence="2">
    <location>
        <begin position="336"/>
        <end position="356"/>
    </location>
</feature>
<feature type="region of interest" description="Disordered" evidence="2">
    <location>
        <begin position="429"/>
        <end position="493"/>
    </location>
</feature>
<sequence>MEEVEETKPQKRQHDKVTLETVIPPLPSKPERIPAPDQIKLERDIKAIERDIEKLKSQKEAIQNIITLKKEGGKAESKDVSVQEDKKSKISSIKDWRGELNRLHERFNALKEEYSNLIEDNKRIKPKIQLFDEEDIDKTIEEIEVKLETTTMPLPEEKKLIQKLGLLKQSRPLATEYKTRSARIAELKKEKDSTWAQIEALKKQVIDTNAEIGSITARLKESKEKLQTEIPQLIEERKQIQEKIKELIEKKKQVNDEFYEEKRKYNEQRQQIQYIEWATKIKEKLIKQEEYKKAEEERKKYEEENKPHPYEKEITQCENFIAYLQRLVPNEEESKEESKEETKDEFLAKKEQRGAQESEQWFGQAKKKTKKKRERGRKKESEPLLALPIELLNFFSFAGIKVPTKSEELSSTIEELEKKRDYFESLEERVETKEEKTNVKAKPAQPEIKPTDFPAPIESQVKEEYGIFKDDGPVPKKEETKQTRGRRNFKRGN</sequence>
<evidence type="ECO:0000313" key="4">
    <source>
        <dbReference type="Proteomes" id="UP001162131"/>
    </source>
</evidence>
<feature type="compositionally biased region" description="Basic residues" evidence="2">
    <location>
        <begin position="365"/>
        <end position="376"/>
    </location>
</feature>
<dbReference type="GO" id="GO:0008298">
    <property type="term" value="P:intracellular mRNA localization"/>
    <property type="evidence" value="ECO:0007669"/>
    <property type="project" value="TreeGrafter"/>
</dbReference>
<name>A0AAU9IBU2_9CILI</name>
<gene>
    <name evidence="3" type="ORF">BSTOLATCC_MIC2570</name>
</gene>
<dbReference type="GO" id="GO:0003729">
    <property type="term" value="F:mRNA binding"/>
    <property type="evidence" value="ECO:0007669"/>
    <property type="project" value="TreeGrafter"/>
</dbReference>
<feature type="compositionally biased region" description="Basic residues" evidence="2">
    <location>
        <begin position="483"/>
        <end position="493"/>
    </location>
</feature>
<protein>
    <submittedName>
        <fullName evidence="3">Uncharacterized protein</fullName>
    </submittedName>
</protein>
<evidence type="ECO:0000256" key="1">
    <source>
        <dbReference type="SAM" id="Coils"/>
    </source>
</evidence>
<dbReference type="Proteomes" id="UP001162131">
    <property type="component" value="Unassembled WGS sequence"/>
</dbReference>
<feature type="region of interest" description="Disordered" evidence="2">
    <location>
        <begin position="1"/>
        <end position="37"/>
    </location>
</feature>
<dbReference type="GO" id="GO:0005783">
    <property type="term" value="C:endoplasmic reticulum"/>
    <property type="evidence" value="ECO:0007669"/>
    <property type="project" value="TreeGrafter"/>
</dbReference>
<dbReference type="PANTHER" id="PTHR31027:SF2">
    <property type="entry name" value="LEBERCILIN DOMAIN-CONTAINING PROTEIN"/>
    <property type="match status" value="1"/>
</dbReference>
<organism evidence="3 4">
    <name type="scientific">Blepharisma stoltei</name>
    <dbReference type="NCBI Taxonomy" id="1481888"/>
    <lineage>
        <taxon>Eukaryota</taxon>
        <taxon>Sar</taxon>
        <taxon>Alveolata</taxon>
        <taxon>Ciliophora</taxon>
        <taxon>Postciliodesmatophora</taxon>
        <taxon>Heterotrichea</taxon>
        <taxon>Heterotrichida</taxon>
        <taxon>Blepharismidae</taxon>
        <taxon>Blepharisma</taxon>
    </lineage>
</organism>
<dbReference type="PANTHER" id="PTHR31027">
    <property type="entry name" value="NUCLEAR SEGREGATION PROTEIN BFR1"/>
    <property type="match status" value="1"/>
</dbReference>
<proteinExistence type="predicted"/>
<feature type="coiled-coil region" evidence="1">
    <location>
        <begin position="184"/>
        <end position="306"/>
    </location>
</feature>
<dbReference type="GO" id="GO:1990904">
    <property type="term" value="C:ribonucleoprotein complex"/>
    <property type="evidence" value="ECO:0007669"/>
    <property type="project" value="TreeGrafter"/>
</dbReference>
<feature type="region of interest" description="Disordered" evidence="2">
    <location>
        <begin position="331"/>
        <end position="382"/>
    </location>
</feature>
<evidence type="ECO:0000256" key="2">
    <source>
        <dbReference type="SAM" id="MobiDB-lite"/>
    </source>
</evidence>
<feature type="coiled-coil region" evidence="1">
    <location>
        <begin position="38"/>
        <end position="65"/>
    </location>
</feature>
<keyword evidence="4" id="KW-1185">Reference proteome</keyword>
<dbReference type="GO" id="GO:0042175">
    <property type="term" value="C:nuclear outer membrane-endoplasmic reticulum membrane network"/>
    <property type="evidence" value="ECO:0007669"/>
    <property type="project" value="TreeGrafter"/>
</dbReference>